<dbReference type="RefSeq" id="XP_034238514.1">
    <property type="nucleotide sequence ID" value="XM_034382623.1"/>
</dbReference>
<feature type="region of interest" description="Disordered" evidence="1">
    <location>
        <begin position="275"/>
        <end position="327"/>
    </location>
</feature>
<dbReference type="PROSITE" id="PS50105">
    <property type="entry name" value="SAM_DOMAIN"/>
    <property type="match status" value="1"/>
</dbReference>
<dbReference type="CDD" id="cd09487">
    <property type="entry name" value="SAM_superfamily"/>
    <property type="match status" value="1"/>
</dbReference>
<dbReference type="PANTHER" id="PTHR31025:SF9">
    <property type="entry name" value="SI:DKEY-286J15.1"/>
    <property type="match status" value="1"/>
</dbReference>
<dbReference type="Gene3D" id="1.10.150.50">
    <property type="entry name" value="Transcription Factor, Ets-1"/>
    <property type="match status" value="1"/>
</dbReference>
<dbReference type="AlphaFoldDB" id="A0A6P8ZLA5"/>
<feature type="compositionally biased region" description="Low complexity" evidence="1">
    <location>
        <begin position="285"/>
        <end position="318"/>
    </location>
</feature>
<dbReference type="PANTHER" id="PTHR31025">
    <property type="entry name" value="SI:CH211-196P9.1-RELATED"/>
    <property type="match status" value="1"/>
</dbReference>
<dbReference type="SUPFAM" id="SSF47769">
    <property type="entry name" value="SAM/Pointed domain"/>
    <property type="match status" value="1"/>
</dbReference>
<dbReference type="KEGG" id="tpal:117643632"/>
<dbReference type="InterPro" id="IPR013761">
    <property type="entry name" value="SAM/pointed_sf"/>
</dbReference>
<evidence type="ECO:0000256" key="1">
    <source>
        <dbReference type="SAM" id="MobiDB-lite"/>
    </source>
</evidence>
<keyword evidence="3" id="KW-1185">Reference proteome</keyword>
<gene>
    <name evidence="4" type="primary">LOC117643632</name>
</gene>
<dbReference type="SMART" id="SM00454">
    <property type="entry name" value="SAM"/>
    <property type="match status" value="1"/>
</dbReference>
<dbReference type="Pfam" id="PF07647">
    <property type="entry name" value="SAM_2"/>
    <property type="match status" value="1"/>
</dbReference>
<sequence>MGSLPKPAVVATSTRDDVSAFLHSQGTLKPETISLFFEQEVDGEAFLELNDETLRQDFNEITFGERKKILKIISCLVGPDANTSSSSASDTLILNDSSCSFINSSGSSIITLDQDLGCAVLEGYVDDDGVVRPISNIDQAKLEPCISASFIKKRKASSNNYKRDRLKKRTSPEEVTPMDIIPILRDSEAGCQVEEFINEKGFLSVSHQITLMKILHKYVTSSRESPLKHYPEATVKIAMAKGITSAFPALADKGPCPWESWSRIVQNKFETVRSKLPKEKKKNNVKSGCKSSSTNSTSRPESTSASSSKTIVPSASSTPYTSSNNPEIESKKSWLRDVVPTSRNKHEISQALDITFIERRKWIKSQKPTCTDIVVQYRPLASYEGEMISEEFARMEKLHVDLVSRFQIMAPYIVRHANVLKEQLTLDVQNMFNDDCLVALMMLPKILVPTSNSKTTTASLLQHIKKYKKHIDAIPSSALLQVTPAGTDVEHYISVESCLTEPAPIFPFILWSTNSKKDGKLYLKIDKLSFLVGCIKQPDQCGIEVLKAVSLSLKAHHVFNLEYHPSMKPFYNYLEILCGISTSPLLCVTKLINALRTLEENPLS</sequence>
<accession>A0A6P8ZLA5</accession>
<name>A0A6P8ZLA5_THRPL</name>
<evidence type="ECO:0000313" key="3">
    <source>
        <dbReference type="Proteomes" id="UP000515158"/>
    </source>
</evidence>
<dbReference type="Proteomes" id="UP000515158">
    <property type="component" value="Unplaced"/>
</dbReference>
<dbReference type="InterPro" id="IPR001660">
    <property type="entry name" value="SAM"/>
</dbReference>
<dbReference type="GeneID" id="117643632"/>
<organism evidence="4">
    <name type="scientific">Thrips palmi</name>
    <name type="common">Melon thrips</name>
    <dbReference type="NCBI Taxonomy" id="161013"/>
    <lineage>
        <taxon>Eukaryota</taxon>
        <taxon>Metazoa</taxon>
        <taxon>Ecdysozoa</taxon>
        <taxon>Arthropoda</taxon>
        <taxon>Hexapoda</taxon>
        <taxon>Insecta</taxon>
        <taxon>Pterygota</taxon>
        <taxon>Neoptera</taxon>
        <taxon>Paraneoptera</taxon>
        <taxon>Thysanoptera</taxon>
        <taxon>Terebrantia</taxon>
        <taxon>Thripoidea</taxon>
        <taxon>Thripidae</taxon>
        <taxon>Thrips</taxon>
    </lineage>
</organism>
<protein>
    <submittedName>
        <fullName evidence="4">Uncharacterized protein LOC117643632</fullName>
    </submittedName>
</protein>
<evidence type="ECO:0000259" key="2">
    <source>
        <dbReference type="PROSITE" id="PS50105"/>
    </source>
</evidence>
<feature type="domain" description="SAM" evidence="2">
    <location>
        <begin position="13"/>
        <end position="79"/>
    </location>
</feature>
<proteinExistence type="predicted"/>
<dbReference type="InParanoid" id="A0A6P8ZLA5"/>
<reference evidence="4" key="1">
    <citation type="submission" date="2025-08" db="UniProtKB">
        <authorList>
            <consortium name="RefSeq"/>
        </authorList>
    </citation>
    <scope>IDENTIFICATION</scope>
    <source>
        <tissue evidence="4">Total insect</tissue>
    </source>
</reference>
<evidence type="ECO:0000313" key="4">
    <source>
        <dbReference type="RefSeq" id="XP_034238514.1"/>
    </source>
</evidence>
<dbReference type="OrthoDB" id="8193468at2759"/>